<dbReference type="EMBL" id="CP155447">
    <property type="protein sequence ID" value="XBH05503.1"/>
    <property type="molecule type" value="Genomic_DNA"/>
</dbReference>
<dbReference type="GO" id="GO:0009055">
    <property type="term" value="F:electron transfer activity"/>
    <property type="evidence" value="ECO:0007669"/>
    <property type="project" value="InterPro"/>
</dbReference>
<evidence type="ECO:0000256" key="4">
    <source>
        <dbReference type="SAM" id="SignalP"/>
    </source>
</evidence>
<dbReference type="PANTHER" id="PTHR35889">
    <property type="entry name" value="CYCLOINULO-OLIGOSACCHARIDE FRUCTANOTRANSFERASE-RELATED"/>
    <property type="match status" value="1"/>
</dbReference>
<dbReference type="RefSeq" id="WP_406698326.1">
    <property type="nucleotide sequence ID" value="NZ_CP155447.1"/>
</dbReference>
<evidence type="ECO:0000256" key="1">
    <source>
        <dbReference type="ARBA" id="ARBA00022723"/>
    </source>
</evidence>
<sequence length="829" mass="90853">MSRIILSLLLAMVLAAGGTTARAGTTDAASESFFELKVRPVLAGTCVKCHGAKKASGGLRLDSREAMLAGGDSGPALVPGDAEGSLLIQAVRHADESLKMPPTKPLAKAAQDDLVAWVVAGASWPKAAAAKPIEGQAHWAFEPLRALLPPEDSTGWGAQAIDRFIASEHRAKGLQPVAKADRRALIRRAYFDLIGLPPEPDRIEAFVADERPDAFARLVDELLASPGYGERWGRYWLDLARYADTAGDNSDYPIREAYLYRDYVIDAFNADIPYDRFLHEQIAGDILASDGPRDDYARRVIATGFVAQAKRFGTRKLEDIHQIIEDTLNTTGQVVLGLSLRCARCHDHKFDPITARDYYALYGFFAGAKYPFAGAEEDRKPSEFAPLVPPDRVKDFEAKHAEQLARLKASLTEAETRGEATGRVRNLGFAVAEAEFIAGVAGTSEQTKALESLKVDLAKATRGREGMLRRLRGEIKQVTEAGPMALAPLAYAVRDGAPTDVKLQVGGDPGKLGEHVPRGVPKVLEPAGTIDLPATGSGRLALARWLTEGSPRHLTARVMVNRIWQHHFGKPIVATPSDFGLRGIPPTHPELLDWLAGDFIAQGWSIKAMHRRIMLSEVYQLASDDDSADAAIDTGNAYYWRFDRRPLDAEALRDSLLVLGGNLKRDRPGPQPFPAVSTWTYTAHHQFKALYPSEHRSVYLMVQRLHPHPYLALFNGPDTSVTTPARDSSTVALQALFLLNNPFVHDQSQQFAGRLLADQSDPSERLRLAYLRAFGRSPTVGEQGRAGEFLSQYERSLADEGVPADRRSREAWAGLTRALLASNEFLYVD</sequence>
<reference evidence="6" key="1">
    <citation type="submission" date="2024-05" db="EMBL/GenBank/DDBJ databases">
        <title>Planctomycetes of the genus Singulisphaera possess chitinolytic capabilities.</title>
        <authorList>
            <person name="Ivanova A."/>
        </authorList>
    </citation>
    <scope>NUCLEOTIDE SEQUENCE</scope>
    <source>
        <strain evidence="6">Ch08T</strain>
    </source>
</reference>
<dbReference type="Pfam" id="PF07635">
    <property type="entry name" value="PSCyt1"/>
    <property type="match status" value="1"/>
</dbReference>
<dbReference type="GO" id="GO:0046872">
    <property type="term" value="F:metal ion binding"/>
    <property type="evidence" value="ECO:0007669"/>
    <property type="project" value="UniProtKB-KW"/>
</dbReference>
<dbReference type="AlphaFoldDB" id="A0AAU7CKH7"/>
<keyword evidence="4" id="KW-0732">Signal</keyword>
<evidence type="ECO:0000256" key="2">
    <source>
        <dbReference type="ARBA" id="ARBA00023004"/>
    </source>
</evidence>
<feature type="signal peptide" evidence="4">
    <location>
        <begin position="1"/>
        <end position="23"/>
    </location>
</feature>
<dbReference type="Pfam" id="PF07587">
    <property type="entry name" value="PSD1"/>
    <property type="match status" value="1"/>
</dbReference>
<feature type="domain" description="Cytochrome c" evidence="5">
    <location>
        <begin position="25"/>
        <end position="226"/>
    </location>
</feature>
<protein>
    <submittedName>
        <fullName evidence="6">PSD1 and planctomycete cytochrome C domain-containing protein</fullName>
    </submittedName>
</protein>
<evidence type="ECO:0000313" key="6">
    <source>
        <dbReference type="EMBL" id="XBH05503.1"/>
    </source>
</evidence>
<dbReference type="PANTHER" id="PTHR35889:SF3">
    <property type="entry name" value="F-BOX DOMAIN-CONTAINING PROTEIN"/>
    <property type="match status" value="1"/>
</dbReference>
<evidence type="ECO:0000256" key="3">
    <source>
        <dbReference type="PROSITE-ProRule" id="PRU00433"/>
    </source>
</evidence>
<keyword evidence="3" id="KW-0349">Heme</keyword>
<accession>A0AAU7CKH7</accession>
<dbReference type="PROSITE" id="PS51007">
    <property type="entry name" value="CYTC"/>
    <property type="match status" value="1"/>
</dbReference>
<dbReference type="InterPro" id="IPR009056">
    <property type="entry name" value="Cyt_c-like_dom"/>
</dbReference>
<organism evidence="6">
    <name type="scientific">Singulisphaera sp. Ch08</name>
    <dbReference type="NCBI Taxonomy" id="3120278"/>
    <lineage>
        <taxon>Bacteria</taxon>
        <taxon>Pseudomonadati</taxon>
        <taxon>Planctomycetota</taxon>
        <taxon>Planctomycetia</taxon>
        <taxon>Isosphaerales</taxon>
        <taxon>Isosphaeraceae</taxon>
        <taxon>Singulisphaera</taxon>
    </lineage>
</organism>
<dbReference type="InterPro" id="IPR022655">
    <property type="entry name" value="DUF1553"/>
</dbReference>
<dbReference type="GO" id="GO:0020037">
    <property type="term" value="F:heme binding"/>
    <property type="evidence" value="ECO:0007669"/>
    <property type="project" value="InterPro"/>
</dbReference>
<name>A0AAU7CKH7_9BACT</name>
<evidence type="ECO:0000259" key="5">
    <source>
        <dbReference type="PROSITE" id="PS51007"/>
    </source>
</evidence>
<keyword evidence="2 3" id="KW-0408">Iron</keyword>
<proteinExistence type="predicted"/>
<gene>
    <name evidence="6" type="ORF">V5E97_05655</name>
</gene>
<dbReference type="InterPro" id="IPR011444">
    <property type="entry name" value="DUF1549"/>
</dbReference>
<dbReference type="InterPro" id="IPR011429">
    <property type="entry name" value="Cyt_c_Planctomycete-type"/>
</dbReference>
<keyword evidence="1 3" id="KW-0479">Metal-binding</keyword>
<feature type="chain" id="PRO_5043884987" evidence="4">
    <location>
        <begin position="24"/>
        <end position="829"/>
    </location>
</feature>
<dbReference type="Pfam" id="PF07583">
    <property type="entry name" value="PSCyt2"/>
    <property type="match status" value="1"/>
</dbReference>